<feature type="transmembrane region" description="Helical" evidence="4">
    <location>
        <begin position="105"/>
        <end position="124"/>
    </location>
</feature>
<dbReference type="Gene3D" id="1.10.510.10">
    <property type="entry name" value="Transferase(Phosphotransferase) domain 1"/>
    <property type="match status" value="1"/>
</dbReference>
<dbReference type="GO" id="GO:0034220">
    <property type="term" value="P:monoatomic ion transmembrane transport"/>
    <property type="evidence" value="ECO:0007669"/>
    <property type="project" value="UniProtKB-KW"/>
</dbReference>
<evidence type="ECO:0000259" key="5">
    <source>
        <dbReference type="PROSITE" id="PS50011"/>
    </source>
</evidence>
<feature type="transmembrane region" description="Helical" evidence="4">
    <location>
        <begin position="364"/>
        <end position="382"/>
    </location>
</feature>
<keyword evidence="4" id="KW-0812">Transmembrane</keyword>
<protein>
    <submittedName>
        <fullName evidence="8">Cyclic nucleotide-gated ion channel 1-like</fullName>
    </submittedName>
</protein>
<evidence type="ECO:0000256" key="3">
    <source>
        <dbReference type="SAM" id="MobiDB-lite"/>
    </source>
</evidence>
<evidence type="ECO:0000313" key="7">
    <source>
        <dbReference type="Proteomes" id="UP000515124"/>
    </source>
</evidence>
<evidence type="ECO:0000256" key="4">
    <source>
        <dbReference type="SAM" id="Phobius"/>
    </source>
</evidence>
<proteinExistence type="predicted"/>
<dbReference type="PANTHER" id="PTHR45651:SF68">
    <property type="entry name" value="ION TRANSPORT DOMAIN-CONTAINING PROTEIN"/>
    <property type="match status" value="1"/>
</dbReference>
<feature type="transmembrane region" description="Helical" evidence="4">
    <location>
        <begin position="240"/>
        <end position="261"/>
    </location>
</feature>
<dbReference type="InterPro" id="IPR014710">
    <property type="entry name" value="RmlC-like_jellyroll"/>
</dbReference>
<dbReference type="PROSITE" id="PS50042">
    <property type="entry name" value="CNMP_BINDING_3"/>
    <property type="match status" value="1"/>
</dbReference>
<keyword evidence="4" id="KW-0472">Membrane</keyword>
<evidence type="ECO:0000259" key="6">
    <source>
        <dbReference type="PROSITE" id="PS50042"/>
    </source>
</evidence>
<dbReference type="SUPFAM" id="SSF51206">
    <property type="entry name" value="cAMP-binding domain-like"/>
    <property type="match status" value="1"/>
</dbReference>
<feature type="transmembrane region" description="Helical" evidence="4">
    <location>
        <begin position="66"/>
        <end position="84"/>
    </location>
</feature>
<dbReference type="PANTHER" id="PTHR45651">
    <property type="entry name" value="CYCLIC NUCLEOTIDE-GATED ION CHANNEL 15-RELATED-RELATED"/>
    <property type="match status" value="1"/>
</dbReference>
<evidence type="ECO:0000256" key="1">
    <source>
        <dbReference type="ARBA" id="ARBA00023286"/>
    </source>
</evidence>
<dbReference type="PROSITE" id="PS50011">
    <property type="entry name" value="PROTEIN_KINASE_DOM"/>
    <property type="match status" value="1"/>
</dbReference>
<dbReference type="RefSeq" id="XP_021803175.1">
    <property type="nucleotide sequence ID" value="XM_021947483.1"/>
</dbReference>
<dbReference type="Gene3D" id="1.10.287.70">
    <property type="match status" value="1"/>
</dbReference>
<dbReference type="GO" id="GO:0016020">
    <property type="term" value="C:membrane"/>
    <property type="evidence" value="ECO:0007669"/>
    <property type="project" value="UniProtKB-SubCell"/>
</dbReference>
<reference evidence="8" key="1">
    <citation type="submission" date="2025-08" db="UniProtKB">
        <authorList>
            <consortium name="RefSeq"/>
        </authorList>
    </citation>
    <scope>IDENTIFICATION</scope>
</reference>
<organism evidence="7 8">
    <name type="scientific">Prunus avium</name>
    <name type="common">Cherry</name>
    <name type="synonym">Cerasus avium</name>
    <dbReference type="NCBI Taxonomy" id="42229"/>
    <lineage>
        <taxon>Eukaryota</taxon>
        <taxon>Viridiplantae</taxon>
        <taxon>Streptophyta</taxon>
        <taxon>Embryophyta</taxon>
        <taxon>Tracheophyta</taxon>
        <taxon>Spermatophyta</taxon>
        <taxon>Magnoliopsida</taxon>
        <taxon>eudicotyledons</taxon>
        <taxon>Gunneridae</taxon>
        <taxon>Pentapetalae</taxon>
        <taxon>rosids</taxon>
        <taxon>fabids</taxon>
        <taxon>Rosales</taxon>
        <taxon>Rosaceae</taxon>
        <taxon>Amygdaloideae</taxon>
        <taxon>Amygdaleae</taxon>
        <taxon>Prunus</taxon>
    </lineage>
</organism>
<dbReference type="InterPro" id="IPR011009">
    <property type="entry name" value="Kinase-like_dom_sf"/>
</dbReference>
<keyword evidence="1" id="KW-0813">Transport</keyword>
<keyword evidence="1" id="KW-0406">Ion transport</keyword>
<keyword evidence="2" id="KW-0407">Ion channel</keyword>
<dbReference type="InterPro" id="IPR000595">
    <property type="entry name" value="cNMP-bd_dom"/>
</dbReference>
<dbReference type="Proteomes" id="UP000515124">
    <property type="component" value="Unplaced"/>
</dbReference>
<feature type="region of interest" description="Disordered" evidence="3">
    <location>
        <begin position="18"/>
        <end position="56"/>
    </location>
</feature>
<dbReference type="CDD" id="cd00038">
    <property type="entry name" value="CAP_ED"/>
    <property type="match status" value="1"/>
</dbReference>
<feature type="domain" description="Cyclic nucleotide-binding" evidence="6">
    <location>
        <begin position="479"/>
        <end position="548"/>
    </location>
</feature>
<name>A0A6P5RE34_PRUAV</name>
<feature type="compositionally biased region" description="Polar residues" evidence="3">
    <location>
        <begin position="26"/>
        <end position="35"/>
    </location>
</feature>
<dbReference type="InterPro" id="IPR000719">
    <property type="entry name" value="Prot_kinase_dom"/>
</dbReference>
<dbReference type="Gene3D" id="3.30.200.20">
    <property type="entry name" value="Phosphorylase Kinase, domain 1"/>
    <property type="match status" value="1"/>
</dbReference>
<dbReference type="GO" id="GO:0004672">
    <property type="term" value="F:protein kinase activity"/>
    <property type="evidence" value="ECO:0007669"/>
    <property type="project" value="InterPro"/>
</dbReference>
<dbReference type="InterPro" id="IPR018490">
    <property type="entry name" value="cNMP-bd_dom_sf"/>
</dbReference>
<dbReference type="SUPFAM" id="SSF56112">
    <property type="entry name" value="Protein kinase-like (PK-like)"/>
    <property type="match status" value="1"/>
</dbReference>
<dbReference type="GO" id="GO:0005524">
    <property type="term" value="F:ATP binding"/>
    <property type="evidence" value="ECO:0007669"/>
    <property type="project" value="InterPro"/>
</dbReference>
<keyword evidence="4" id="KW-1133">Transmembrane helix</keyword>
<dbReference type="KEGG" id="pavi:110747286"/>
<feature type="transmembrane region" description="Helical" evidence="4">
    <location>
        <begin position="163"/>
        <end position="184"/>
    </location>
</feature>
<keyword evidence="7" id="KW-1185">Reference proteome</keyword>
<dbReference type="Pfam" id="PF07714">
    <property type="entry name" value="PK_Tyr_Ser-Thr"/>
    <property type="match status" value="1"/>
</dbReference>
<dbReference type="AlphaFoldDB" id="A0A6P5RE34"/>
<dbReference type="Gene3D" id="2.60.120.10">
    <property type="entry name" value="Jelly Rolls"/>
    <property type="match status" value="1"/>
</dbReference>
<dbReference type="GeneID" id="110747286"/>
<feature type="transmembrane region" description="Helical" evidence="4">
    <location>
        <begin position="196"/>
        <end position="220"/>
    </location>
</feature>
<dbReference type="SUPFAM" id="SSF81324">
    <property type="entry name" value="Voltage-gated potassium channels"/>
    <property type="match status" value="1"/>
</dbReference>
<dbReference type="InterPro" id="IPR001245">
    <property type="entry name" value="Ser-Thr/Tyr_kinase_cat_dom"/>
</dbReference>
<gene>
    <name evidence="8" type="primary">LOC110747286</name>
</gene>
<evidence type="ECO:0000313" key="8">
    <source>
        <dbReference type="RefSeq" id="XP_021803175.1"/>
    </source>
</evidence>
<evidence type="ECO:0000256" key="2">
    <source>
        <dbReference type="ARBA" id="ARBA00023303"/>
    </source>
</evidence>
<feature type="compositionally biased region" description="Basic and acidic residues" evidence="3">
    <location>
        <begin position="36"/>
        <end position="54"/>
    </location>
</feature>
<keyword evidence="1" id="KW-1071">Ligand-gated ion channel</keyword>
<feature type="domain" description="Protein kinase" evidence="5">
    <location>
        <begin position="616"/>
        <end position="889"/>
    </location>
</feature>
<sequence>MSNSEIALVVVNTEENAAARNRDSNSEATVEISSMKSEDGSSRKLSPPKEESHNPQESFLQKWKKIFVISCLFAVLLDPLFLYVPMIKNDVKCLQSDRNLKIAALLLRSFTDLSYIFDIIFQIYTSDKFSALMDEYHDRVRYFNHSKIKFCWDVIAKTIWGSYHILIDILAILPLPQVAILIFFSEMRDLRSLNTIRMVIMNLFVLLQYVPRILCIYLSCKELKRTPKKKTGETTKWVKVVLNFFMYIIASHVIGAMWYFFAIQRMAICWRDACRKANGCNTSAFGCQDHHIFRNITFLNDLCPTSPVDTTLFDFGIYITVLQSGISGSTNYFEKFSKCLWWGLQNLSSFGSNLAPSINGWETLFAAFTSIIGLLLFLYLIGNLQAYMQFDITRIEAHRHEMKVKRKMEEKGEEIELWLLGVPERLKKDIKSRIMDKVRQELEEDRDADLNYILSTSPSDLQIQIKPYMPITGLKQVPIFQDMDERVLRAICQYLEPKKYTKNDIITQEGEPLEIMLYIVDGFLNIEESDGSNNLQRGAGEVYGEELLDWPLSNSFPDVLPSAKLSATAGSDVVAHALTARDLKSVVFKFGRQYFSGMITCQKFRPKVVEKATNNYDASKIIRKGISTGVYKGVLPDKTVVEVKKYRVNFSYDDYPYLVKLVAVASRTNHINLVKLLGCCLKGQTIALVSEYIPNGTLFEHIHGKKGKASSPLSLELRMKIASETAGALAYLRSLTTTPILPSFVSTSSILLDDKCTAKLCSFLLFRFVPNNSGFSLLSVRQGCFDPESKTLIEKLDVYGIGFVLAELLTGPNAISSSGGGDLRKLASSFPLLVEEDRLNEILDGKIIVKEGDLETAKKVAHLATRCLRYEKEEMPSMKEVVAELEGILRNLRAEQGGEASCS</sequence>
<accession>A0A6P5RE34</accession>